<feature type="domain" description="Nudix hydrolase" evidence="3">
    <location>
        <begin position="6"/>
        <end position="136"/>
    </location>
</feature>
<proteinExistence type="predicted"/>
<dbReference type="EMBL" id="JAGIOL010000001">
    <property type="protein sequence ID" value="MBP2437745.1"/>
    <property type="molecule type" value="Genomic_DNA"/>
</dbReference>
<keyword evidence="5" id="KW-1185">Reference proteome</keyword>
<dbReference type="InterPro" id="IPR000086">
    <property type="entry name" value="NUDIX_hydrolase_dom"/>
</dbReference>
<dbReference type="RefSeq" id="WP_165133182.1">
    <property type="nucleotide sequence ID" value="NZ_CP049253.1"/>
</dbReference>
<keyword evidence="2" id="KW-0378">Hydrolase</keyword>
<evidence type="ECO:0000256" key="1">
    <source>
        <dbReference type="ARBA" id="ARBA00001946"/>
    </source>
</evidence>
<comment type="cofactor">
    <cofactor evidence="1">
        <name>Mg(2+)</name>
        <dbReference type="ChEBI" id="CHEBI:18420"/>
    </cofactor>
</comment>
<name>A0ABS4ZLB5_9MICO</name>
<evidence type="ECO:0000313" key="4">
    <source>
        <dbReference type="EMBL" id="MBP2437745.1"/>
    </source>
</evidence>
<gene>
    <name evidence="4" type="ORF">JOF34_002331</name>
</gene>
<reference evidence="4 5" key="1">
    <citation type="submission" date="2021-03" db="EMBL/GenBank/DDBJ databases">
        <title>Sequencing the genomes of 1000 actinobacteria strains.</title>
        <authorList>
            <person name="Klenk H.-P."/>
        </authorList>
    </citation>
    <scope>NUCLEOTIDE SEQUENCE [LARGE SCALE GENOMIC DNA]</scope>
    <source>
        <strain evidence="4 5">DSM 24221</strain>
    </source>
</reference>
<dbReference type="Gene3D" id="3.90.79.10">
    <property type="entry name" value="Nucleoside Triphosphate Pyrophosphohydrolase"/>
    <property type="match status" value="1"/>
</dbReference>
<evidence type="ECO:0000313" key="5">
    <source>
        <dbReference type="Proteomes" id="UP001519362"/>
    </source>
</evidence>
<dbReference type="PANTHER" id="PTHR43046:SF2">
    <property type="entry name" value="8-OXO-DGTP DIPHOSPHATASE-RELATED"/>
    <property type="match status" value="1"/>
</dbReference>
<dbReference type="Pfam" id="PF00293">
    <property type="entry name" value="NUDIX"/>
    <property type="match status" value="1"/>
</dbReference>
<evidence type="ECO:0000256" key="2">
    <source>
        <dbReference type="ARBA" id="ARBA00022801"/>
    </source>
</evidence>
<evidence type="ECO:0000259" key="3">
    <source>
        <dbReference type="PROSITE" id="PS51462"/>
    </source>
</evidence>
<protein>
    <submittedName>
        <fullName evidence="4">8-oxo-dGTP pyrophosphatase MutT (NUDIX family)</fullName>
    </submittedName>
</protein>
<comment type="caution">
    <text evidence="4">The sequence shown here is derived from an EMBL/GenBank/DDBJ whole genome shotgun (WGS) entry which is preliminary data.</text>
</comment>
<dbReference type="InterPro" id="IPR015797">
    <property type="entry name" value="NUDIX_hydrolase-like_dom_sf"/>
</dbReference>
<dbReference type="Proteomes" id="UP001519362">
    <property type="component" value="Unassembled WGS sequence"/>
</dbReference>
<sequence length="138" mass="15047">MIDHDTKRVHVTAVVLRHADSGHILTVRKRGTSMFMQPGGKPEPGESAVDAGIREIREEIGVNLDPTQMRLLGVFSAPAANEPGYTVHSTVFTHPPVQGIAPAAEIEEVRWVDENQPLTDDLAPLMVTRILPALRTQG</sequence>
<accession>A0ABS4ZLB5</accession>
<dbReference type="PANTHER" id="PTHR43046">
    <property type="entry name" value="GDP-MANNOSE MANNOSYL HYDROLASE"/>
    <property type="match status" value="1"/>
</dbReference>
<dbReference type="PROSITE" id="PS51462">
    <property type="entry name" value="NUDIX"/>
    <property type="match status" value="1"/>
</dbReference>
<dbReference type="SUPFAM" id="SSF55811">
    <property type="entry name" value="Nudix"/>
    <property type="match status" value="1"/>
</dbReference>
<dbReference type="CDD" id="cd04690">
    <property type="entry name" value="NUDIX_Hydrolase"/>
    <property type="match status" value="1"/>
</dbReference>
<organism evidence="4 5">
    <name type="scientific">Microbacterium amylolyticum</name>
    <dbReference type="NCBI Taxonomy" id="936337"/>
    <lineage>
        <taxon>Bacteria</taxon>
        <taxon>Bacillati</taxon>
        <taxon>Actinomycetota</taxon>
        <taxon>Actinomycetes</taxon>
        <taxon>Micrococcales</taxon>
        <taxon>Microbacteriaceae</taxon>
        <taxon>Microbacterium</taxon>
    </lineage>
</organism>